<evidence type="ECO:0000313" key="3">
    <source>
        <dbReference type="Proteomes" id="UP000799428"/>
    </source>
</evidence>
<gene>
    <name evidence="2" type="ORF">K504DRAFT_480591</name>
</gene>
<accession>A0A6G1KFL4</accession>
<evidence type="ECO:0000259" key="1">
    <source>
        <dbReference type="Pfam" id="PF10419"/>
    </source>
</evidence>
<feature type="domain" description="Transcription factor TFIIIC triple barrel" evidence="1">
    <location>
        <begin position="16"/>
        <end position="150"/>
    </location>
</feature>
<dbReference type="InterPro" id="IPR019481">
    <property type="entry name" value="TFIIIC_triple_barrel"/>
</dbReference>
<protein>
    <recommendedName>
        <fullName evidence="1">Transcription factor TFIIIC triple barrel domain-containing protein</fullName>
    </recommendedName>
</protein>
<dbReference type="OrthoDB" id="1877767at2759"/>
<keyword evidence="3" id="KW-1185">Reference proteome</keyword>
<reference evidence="2" key="1">
    <citation type="journal article" date="2020" name="Stud. Mycol.">
        <title>101 Dothideomycetes genomes: a test case for predicting lifestyles and emergence of pathogens.</title>
        <authorList>
            <person name="Haridas S."/>
            <person name="Albert R."/>
            <person name="Binder M."/>
            <person name="Bloem J."/>
            <person name="Labutti K."/>
            <person name="Salamov A."/>
            <person name="Andreopoulos B."/>
            <person name="Baker S."/>
            <person name="Barry K."/>
            <person name="Bills G."/>
            <person name="Bluhm B."/>
            <person name="Cannon C."/>
            <person name="Castanera R."/>
            <person name="Culley D."/>
            <person name="Daum C."/>
            <person name="Ezra D."/>
            <person name="Gonzalez J."/>
            <person name="Henrissat B."/>
            <person name="Kuo A."/>
            <person name="Liang C."/>
            <person name="Lipzen A."/>
            <person name="Lutzoni F."/>
            <person name="Magnuson J."/>
            <person name="Mondo S."/>
            <person name="Nolan M."/>
            <person name="Ohm R."/>
            <person name="Pangilinan J."/>
            <person name="Park H.-J."/>
            <person name="Ramirez L."/>
            <person name="Alfaro M."/>
            <person name="Sun H."/>
            <person name="Tritt A."/>
            <person name="Yoshinaga Y."/>
            <person name="Zwiers L.-H."/>
            <person name="Turgeon B."/>
            <person name="Goodwin S."/>
            <person name="Spatafora J."/>
            <person name="Crous P."/>
            <person name="Grigoriev I."/>
        </authorList>
    </citation>
    <scope>NUCLEOTIDE SEQUENCE</scope>
    <source>
        <strain evidence="2">CBS 279.74</strain>
    </source>
</reference>
<dbReference type="AlphaFoldDB" id="A0A6G1KFL4"/>
<organism evidence="2 3">
    <name type="scientific">Pleomassaria siparia CBS 279.74</name>
    <dbReference type="NCBI Taxonomy" id="1314801"/>
    <lineage>
        <taxon>Eukaryota</taxon>
        <taxon>Fungi</taxon>
        <taxon>Dikarya</taxon>
        <taxon>Ascomycota</taxon>
        <taxon>Pezizomycotina</taxon>
        <taxon>Dothideomycetes</taxon>
        <taxon>Pleosporomycetidae</taxon>
        <taxon>Pleosporales</taxon>
        <taxon>Pleomassariaceae</taxon>
        <taxon>Pleomassaria</taxon>
    </lineage>
</organism>
<proteinExistence type="predicted"/>
<dbReference type="Proteomes" id="UP000799428">
    <property type="component" value="Unassembled WGS sequence"/>
</dbReference>
<sequence length="227" mass="24765">MAGTDEEEWEYEYADTETEDFYITLDLSNTPAAGSLNVRSGQRYGNPTKLQSRLRALNVARQDFADSAEDSTNGRQLSAVGEMHITGLHTPNPLIMYNDQLLSCKWASTIGTDLFFVKPCAETELPTRPLRSLPAVDLLATSSAKLTANVAVLRPRDELSMQTQSNEEAAVNVMEPIRSAPTGFLAKLNQANAKRGEKSMLAISKTPNGTHIVMESATVEGSEKEAI</sequence>
<evidence type="ECO:0000313" key="2">
    <source>
        <dbReference type="EMBL" id="KAF2711614.1"/>
    </source>
</evidence>
<dbReference type="EMBL" id="MU005767">
    <property type="protein sequence ID" value="KAF2711614.1"/>
    <property type="molecule type" value="Genomic_DNA"/>
</dbReference>
<dbReference type="Gene3D" id="2.60.40.4370">
    <property type="match status" value="1"/>
</dbReference>
<name>A0A6G1KFL4_9PLEO</name>
<dbReference type="Pfam" id="PF10419">
    <property type="entry name" value="TFIIIC_sub6"/>
    <property type="match status" value="1"/>
</dbReference>